<dbReference type="AlphaFoldDB" id="A0A396IUB4"/>
<dbReference type="EMBL" id="PSQE01000003">
    <property type="protein sequence ID" value="RHN67964.1"/>
    <property type="molecule type" value="Genomic_DNA"/>
</dbReference>
<dbReference type="Gramene" id="rna16229">
    <property type="protein sequence ID" value="RHN67964.1"/>
    <property type="gene ID" value="gene16229"/>
</dbReference>
<reference evidence="3" key="1">
    <citation type="journal article" date="2018" name="Nat. Plants">
        <title>Whole-genome landscape of Medicago truncatula symbiotic genes.</title>
        <authorList>
            <person name="Pecrix Y."/>
            <person name="Staton S.E."/>
            <person name="Sallet E."/>
            <person name="Lelandais-Briere C."/>
            <person name="Moreau S."/>
            <person name="Carrere S."/>
            <person name="Blein T."/>
            <person name="Jardinaud M.F."/>
            <person name="Latrasse D."/>
            <person name="Zouine M."/>
            <person name="Zahm M."/>
            <person name="Kreplak J."/>
            <person name="Mayjonade B."/>
            <person name="Satge C."/>
            <person name="Perez M."/>
            <person name="Cauet S."/>
            <person name="Marande W."/>
            <person name="Chantry-Darmon C."/>
            <person name="Lopez-Roques C."/>
            <person name="Bouchez O."/>
            <person name="Berard A."/>
            <person name="Debelle F."/>
            <person name="Munos S."/>
            <person name="Bendahmane A."/>
            <person name="Berges H."/>
            <person name="Niebel A."/>
            <person name="Buitink J."/>
            <person name="Frugier F."/>
            <person name="Benhamed M."/>
            <person name="Crespi M."/>
            <person name="Gouzy J."/>
            <person name="Gamas P."/>
        </authorList>
    </citation>
    <scope>NUCLEOTIDE SEQUENCE [LARGE SCALE GENOMIC DNA]</scope>
    <source>
        <strain evidence="3">cv. Jemalong A17</strain>
    </source>
</reference>
<dbReference type="InterPro" id="IPR009810">
    <property type="entry name" value="Nodulin_late_dom"/>
</dbReference>
<name>A0A396IUB4_MEDTR</name>
<dbReference type="GO" id="GO:0046872">
    <property type="term" value="F:metal ion binding"/>
    <property type="evidence" value="ECO:0007669"/>
    <property type="project" value="InterPro"/>
</dbReference>
<evidence type="ECO:0000313" key="3">
    <source>
        <dbReference type="Proteomes" id="UP000265566"/>
    </source>
</evidence>
<evidence type="ECO:0000313" key="2">
    <source>
        <dbReference type="EMBL" id="RHN67964.1"/>
    </source>
</evidence>
<protein>
    <submittedName>
        <fullName evidence="2">Putative Late nodulin</fullName>
    </submittedName>
</protein>
<gene>
    <name evidence="2" type="ORF">MtrunA17_Chr3g0108531</name>
</gene>
<evidence type="ECO:0000259" key="1">
    <source>
        <dbReference type="Pfam" id="PF07127"/>
    </source>
</evidence>
<dbReference type="Pfam" id="PF07127">
    <property type="entry name" value="Nodulin_late"/>
    <property type="match status" value="1"/>
</dbReference>
<dbReference type="Proteomes" id="UP000265566">
    <property type="component" value="Chromosome 3"/>
</dbReference>
<comment type="caution">
    <text evidence="2">The sequence shown here is derived from an EMBL/GenBank/DDBJ whole genome shotgun (WGS) entry which is preliminary data.</text>
</comment>
<accession>A0A396IUB4</accession>
<sequence length="64" mass="7458">MKMEENRAKTFKFVYGMVIFLYLYHVAKRVEAAIPCITDANCPCVFPLKPRCNFGYCICEEMIP</sequence>
<organism evidence="2 3">
    <name type="scientific">Medicago truncatula</name>
    <name type="common">Barrel medic</name>
    <name type="synonym">Medicago tribuloides</name>
    <dbReference type="NCBI Taxonomy" id="3880"/>
    <lineage>
        <taxon>Eukaryota</taxon>
        <taxon>Viridiplantae</taxon>
        <taxon>Streptophyta</taxon>
        <taxon>Embryophyta</taxon>
        <taxon>Tracheophyta</taxon>
        <taxon>Spermatophyta</taxon>
        <taxon>Magnoliopsida</taxon>
        <taxon>eudicotyledons</taxon>
        <taxon>Gunneridae</taxon>
        <taxon>Pentapetalae</taxon>
        <taxon>rosids</taxon>
        <taxon>fabids</taxon>
        <taxon>Fabales</taxon>
        <taxon>Fabaceae</taxon>
        <taxon>Papilionoideae</taxon>
        <taxon>50 kb inversion clade</taxon>
        <taxon>NPAAA clade</taxon>
        <taxon>Hologalegina</taxon>
        <taxon>IRL clade</taxon>
        <taxon>Trifolieae</taxon>
        <taxon>Medicago</taxon>
    </lineage>
</organism>
<proteinExistence type="predicted"/>
<feature type="domain" description="Late nodulin" evidence="1">
    <location>
        <begin position="8"/>
        <end position="57"/>
    </location>
</feature>